<proteinExistence type="predicted"/>
<evidence type="ECO:0000256" key="1">
    <source>
        <dbReference type="SAM" id="MobiDB-lite"/>
    </source>
</evidence>
<evidence type="ECO:0000313" key="3">
    <source>
        <dbReference type="RefSeq" id="XP_033454921.1"/>
    </source>
</evidence>
<dbReference type="GeneID" id="54356906"/>
<dbReference type="Proteomes" id="UP000504637">
    <property type="component" value="Unplaced"/>
</dbReference>
<name>A0A6J3LPU1_9PEZI</name>
<dbReference type="AlphaFoldDB" id="A0A6J3LPU1"/>
<evidence type="ECO:0000313" key="2">
    <source>
        <dbReference type="Proteomes" id="UP000504637"/>
    </source>
</evidence>
<feature type="region of interest" description="Disordered" evidence="1">
    <location>
        <begin position="73"/>
        <end position="159"/>
    </location>
</feature>
<dbReference type="RefSeq" id="XP_033454921.1">
    <property type="nucleotide sequence ID" value="XM_033599107.1"/>
</dbReference>
<protein>
    <submittedName>
        <fullName evidence="3">Uncharacterized protein</fullName>
    </submittedName>
</protein>
<reference evidence="3" key="3">
    <citation type="submission" date="2025-08" db="UniProtKB">
        <authorList>
            <consortium name="RefSeq"/>
        </authorList>
    </citation>
    <scope>IDENTIFICATION</scope>
    <source>
        <strain evidence="3">CBS 342.82</strain>
    </source>
</reference>
<feature type="compositionally biased region" description="Basic residues" evidence="1">
    <location>
        <begin position="80"/>
        <end position="96"/>
    </location>
</feature>
<keyword evidence="2" id="KW-1185">Reference proteome</keyword>
<reference evidence="3" key="1">
    <citation type="submission" date="2020-01" db="EMBL/GenBank/DDBJ databases">
        <authorList>
            <consortium name="DOE Joint Genome Institute"/>
            <person name="Haridas S."/>
            <person name="Albert R."/>
            <person name="Binder M."/>
            <person name="Bloem J."/>
            <person name="Labutti K."/>
            <person name="Salamov A."/>
            <person name="Andreopoulos B."/>
            <person name="Baker S.E."/>
            <person name="Barry K."/>
            <person name="Bills G."/>
            <person name="Bluhm B.H."/>
            <person name="Cannon C."/>
            <person name="Castanera R."/>
            <person name="Culley D.E."/>
            <person name="Daum C."/>
            <person name="Ezra D."/>
            <person name="Gonzalez J.B."/>
            <person name="Henrissat B."/>
            <person name="Kuo A."/>
            <person name="Liang C."/>
            <person name="Lipzen A."/>
            <person name="Lutzoni F."/>
            <person name="Magnuson J."/>
            <person name="Mondo S."/>
            <person name="Nolan M."/>
            <person name="Ohm R."/>
            <person name="Pangilinan J."/>
            <person name="Park H.-J."/>
            <person name="Ramirez L."/>
            <person name="Alfaro M."/>
            <person name="Sun H."/>
            <person name="Tritt A."/>
            <person name="Yoshinaga Y."/>
            <person name="Zwiers L.-H."/>
            <person name="Turgeon B.G."/>
            <person name="Goodwin S.B."/>
            <person name="Spatafora J.W."/>
            <person name="Crous P.W."/>
            <person name="Grigoriev I.V."/>
        </authorList>
    </citation>
    <scope>NUCLEOTIDE SEQUENCE</scope>
    <source>
        <strain evidence="3">CBS 342.82</strain>
    </source>
</reference>
<accession>A0A6J3LPU1</accession>
<feature type="compositionally biased region" description="Polar residues" evidence="1">
    <location>
        <begin position="103"/>
        <end position="132"/>
    </location>
</feature>
<sequence>MVVIKSERHHYGDVAADSSYIKTKLERSDSLGPIDYVLPSPYPYEDSRLSCSGNDDWLNLALSRMRDDQQDHLHLECKSKSVKPRVRKPKSSRPAKPKLPSSQAKSRVSSGKSPQQSLCATHPSQYNTTSLSGDVHRSDTLMSSPHATRYPAPPSHDMPPPLTSDEVYFDPKRLAGFGEPAMTDPSPRMLKIDTQSAQTNIVSPMFMIPLPCGSLVEMAAVYGP</sequence>
<reference evidence="3" key="2">
    <citation type="submission" date="2020-04" db="EMBL/GenBank/DDBJ databases">
        <authorList>
            <consortium name="NCBI Genome Project"/>
        </authorList>
    </citation>
    <scope>NUCLEOTIDE SEQUENCE</scope>
    <source>
        <strain evidence="3">CBS 342.82</strain>
    </source>
</reference>
<gene>
    <name evidence="3" type="ORF">K489DRAFT_138481</name>
</gene>
<organism evidence="3">
    <name type="scientific">Dissoconium aciculare CBS 342.82</name>
    <dbReference type="NCBI Taxonomy" id="1314786"/>
    <lineage>
        <taxon>Eukaryota</taxon>
        <taxon>Fungi</taxon>
        <taxon>Dikarya</taxon>
        <taxon>Ascomycota</taxon>
        <taxon>Pezizomycotina</taxon>
        <taxon>Dothideomycetes</taxon>
        <taxon>Dothideomycetidae</taxon>
        <taxon>Mycosphaerellales</taxon>
        <taxon>Dissoconiaceae</taxon>
        <taxon>Dissoconium</taxon>
    </lineage>
</organism>
<dbReference type="OrthoDB" id="10513010at2759"/>